<dbReference type="PANTHER" id="PTHR31004">
    <property type="entry name" value="TRANSMEMBRANE PROTEIN 79"/>
    <property type="match status" value="1"/>
</dbReference>
<feature type="transmembrane region" description="Helical" evidence="5">
    <location>
        <begin position="159"/>
        <end position="178"/>
    </location>
</feature>
<comment type="caution">
    <text evidence="6">The sequence shown here is derived from an EMBL/GenBank/DDBJ whole genome shotgun (WGS) entry which is preliminary data.</text>
</comment>
<evidence type="ECO:0000313" key="6">
    <source>
        <dbReference type="EMBL" id="RDS86776.1"/>
    </source>
</evidence>
<evidence type="ECO:0008006" key="8">
    <source>
        <dbReference type="Google" id="ProtNLM"/>
    </source>
</evidence>
<evidence type="ECO:0000313" key="7">
    <source>
        <dbReference type="Proteomes" id="UP000255334"/>
    </source>
</evidence>
<dbReference type="Proteomes" id="UP000255334">
    <property type="component" value="Unassembled WGS sequence"/>
</dbReference>
<dbReference type="Pfam" id="PF01124">
    <property type="entry name" value="MAPEG"/>
    <property type="match status" value="1"/>
</dbReference>
<feature type="transmembrane region" description="Helical" evidence="5">
    <location>
        <begin position="55"/>
        <end position="74"/>
    </location>
</feature>
<evidence type="ECO:0000256" key="5">
    <source>
        <dbReference type="SAM" id="Phobius"/>
    </source>
</evidence>
<evidence type="ECO:0000256" key="4">
    <source>
        <dbReference type="ARBA" id="ARBA00023136"/>
    </source>
</evidence>
<accession>A0A370XEC5</accession>
<dbReference type="PANTHER" id="PTHR31004:SF1">
    <property type="entry name" value="TRANSMEMBRANE PROTEIN 79"/>
    <property type="match status" value="1"/>
</dbReference>
<gene>
    <name evidence="6" type="ORF">DWU99_05990</name>
</gene>
<sequence>MNVESDAGRVVDVRSERRTVMLGVSIAAPITVGLWFAVATLTPPIPNMDDPWNRLWFAIKCCCVAVLLCLVLGVEMVAHLRLNTSAINPLVGLESARMNVTQRCLRNTVEQTLIFIPGLLALAGYCANGRSMRMVLATTVVWIVTRFAFWIGYQIAPRFRAAGMLGMVQSMLVLLYVCDRFGREVAGVAGEAVIWAIFLGVEAFLVYLSFSRPSSD</sequence>
<protein>
    <recommendedName>
        <fullName evidence="8">MAPEG family protein</fullName>
    </recommendedName>
</protein>
<comment type="subcellular location">
    <subcellularLocation>
        <location evidence="1">Membrane</location>
    </subcellularLocation>
</comment>
<dbReference type="InterPro" id="IPR023352">
    <property type="entry name" value="MAPEG-like_dom_sf"/>
</dbReference>
<dbReference type="AlphaFoldDB" id="A0A370XEC5"/>
<dbReference type="SUPFAM" id="SSF161084">
    <property type="entry name" value="MAPEG domain-like"/>
    <property type="match status" value="1"/>
</dbReference>
<dbReference type="EMBL" id="QRBF01000001">
    <property type="protein sequence ID" value="RDS86776.1"/>
    <property type="molecule type" value="Genomic_DNA"/>
</dbReference>
<dbReference type="RefSeq" id="WP_115477046.1">
    <property type="nucleotide sequence ID" value="NZ_QRBF01000001.1"/>
</dbReference>
<reference evidence="6 7" key="1">
    <citation type="submission" date="2018-07" db="EMBL/GenBank/DDBJ databases">
        <title>Dyella monticola sp. nov. and Dyella psychrodurans sp. nov. isolated from monsoon evergreen broad-leaved forest soil of Dinghu Mountain, China.</title>
        <authorList>
            <person name="Gao Z."/>
            <person name="Qiu L."/>
        </authorList>
    </citation>
    <scope>NUCLEOTIDE SEQUENCE [LARGE SCALE GENOMIC DNA]</scope>
    <source>
        <strain evidence="6 7">4MSK11</strain>
    </source>
</reference>
<keyword evidence="2 5" id="KW-0812">Transmembrane</keyword>
<name>A0A370XEC5_9GAMM</name>
<evidence type="ECO:0000256" key="3">
    <source>
        <dbReference type="ARBA" id="ARBA00022989"/>
    </source>
</evidence>
<keyword evidence="4 5" id="KW-0472">Membrane</keyword>
<dbReference type="GO" id="GO:0005765">
    <property type="term" value="C:lysosomal membrane"/>
    <property type="evidence" value="ECO:0007669"/>
    <property type="project" value="TreeGrafter"/>
</dbReference>
<dbReference type="OrthoDB" id="7000272at2"/>
<dbReference type="InterPro" id="IPR001129">
    <property type="entry name" value="Membr-assoc_MAPEG"/>
</dbReference>
<organism evidence="6 7">
    <name type="scientific">Dyella psychrodurans</name>
    <dbReference type="NCBI Taxonomy" id="1927960"/>
    <lineage>
        <taxon>Bacteria</taxon>
        <taxon>Pseudomonadati</taxon>
        <taxon>Pseudomonadota</taxon>
        <taxon>Gammaproteobacteria</taxon>
        <taxon>Lysobacterales</taxon>
        <taxon>Rhodanobacteraceae</taxon>
        <taxon>Dyella</taxon>
    </lineage>
</organism>
<evidence type="ECO:0000256" key="2">
    <source>
        <dbReference type="ARBA" id="ARBA00022692"/>
    </source>
</evidence>
<feature type="transmembrane region" description="Helical" evidence="5">
    <location>
        <begin position="134"/>
        <end position="153"/>
    </location>
</feature>
<dbReference type="GO" id="GO:0045055">
    <property type="term" value="P:regulated exocytosis"/>
    <property type="evidence" value="ECO:0007669"/>
    <property type="project" value="TreeGrafter"/>
</dbReference>
<dbReference type="Gene3D" id="1.20.120.550">
    <property type="entry name" value="Membrane associated eicosanoid/glutathione metabolism-like domain"/>
    <property type="match status" value="1"/>
</dbReference>
<keyword evidence="7" id="KW-1185">Reference proteome</keyword>
<keyword evidence="3 5" id="KW-1133">Transmembrane helix</keyword>
<proteinExistence type="predicted"/>
<feature type="transmembrane region" description="Helical" evidence="5">
    <location>
        <begin position="185"/>
        <end position="210"/>
    </location>
</feature>
<feature type="transmembrane region" description="Helical" evidence="5">
    <location>
        <begin position="20"/>
        <end position="43"/>
    </location>
</feature>
<evidence type="ECO:0000256" key="1">
    <source>
        <dbReference type="ARBA" id="ARBA00004370"/>
    </source>
</evidence>